<dbReference type="InterPro" id="IPR013328">
    <property type="entry name" value="6PGD_dom2"/>
</dbReference>
<dbReference type="PIRSF" id="PIRSF000103">
    <property type="entry name" value="HIBADH"/>
    <property type="match status" value="1"/>
</dbReference>
<dbReference type="EMBL" id="CP083974">
    <property type="protein sequence ID" value="UZF44581.1"/>
    <property type="molecule type" value="Genomic_DNA"/>
</dbReference>
<dbReference type="Gene3D" id="1.10.1040.10">
    <property type="entry name" value="N-(1-d-carboxylethyl)-l-norvaline Dehydrogenase, domain 2"/>
    <property type="match status" value="1"/>
</dbReference>
<evidence type="ECO:0000256" key="3">
    <source>
        <dbReference type="ARBA" id="ARBA00023027"/>
    </source>
</evidence>
<dbReference type="GO" id="GO:0050661">
    <property type="term" value="F:NADP binding"/>
    <property type="evidence" value="ECO:0007669"/>
    <property type="project" value="InterPro"/>
</dbReference>
<protein>
    <submittedName>
        <fullName evidence="8">NAD(P)-dependent oxidoreductase</fullName>
    </submittedName>
</protein>
<dbReference type="InterPro" id="IPR036291">
    <property type="entry name" value="NAD(P)-bd_dom_sf"/>
</dbReference>
<dbReference type="Pfam" id="PF03446">
    <property type="entry name" value="NAD_binding_2"/>
    <property type="match status" value="1"/>
</dbReference>
<dbReference type="InterPro" id="IPR015815">
    <property type="entry name" value="HIBADH-related"/>
</dbReference>
<dbReference type="PANTHER" id="PTHR22981">
    <property type="entry name" value="3-HYDROXYISOBUTYRATE DEHYDROGENASE-RELATED"/>
    <property type="match status" value="1"/>
</dbReference>
<evidence type="ECO:0000256" key="5">
    <source>
        <dbReference type="SAM" id="MobiDB-lite"/>
    </source>
</evidence>
<name>A0AA46WWD5_RHORH</name>
<feature type="region of interest" description="Disordered" evidence="5">
    <location>
        <begin position="1"/>
        <end position="36"/>
    </location>
</feature>
<dbReference type="SUPFAM" id="SSF48179">
    <property type="entry name" value="6-phosphogluconate dehydrogenase C-terminal domain-like"/>
    <property type="match status" value="1"/>
</dbReference>
<dbReference type="InterPro" id="IPR029154">
    <property type="entry name" value="HIBADH-like_NADP-bd"/>
</dbReference>
<keyword evidence="2" id="KW-0560">Oxidoreductase</keyword>
<evidence type="ECO:0000313" key="8">
    <source>
        <dbReference type="EMBL" id="UZF44581.1"/>
    </source>
</evidence>
<dbReference type="GO" id="GO:0016616">
    <property type="term" value="F:oxidoreductase activity, acting on the CH-OH group of donors, NAD or NADP as acceptor"/>
    <property type="evidence" value="ECO:0007669"/>
    <property type="project" value="TreeGrafter"/>
</dbReference>
<reference evidence="8 9" key="1">
    <citation type="journal article" date="2021" name="Front. Microbiol.">
        <title>Bacterial Transformation of Aromatic Monomers in Softwood Black Liquor.</title>
        <authorList>
            <person name="Navas L.E."/>
            <person name="Dexter G."/>
            <person name="Liu J."/>
            <person name="Levy-Booth D."/>
            <person name="Cho M."/>
            <person name="Jang S.K."/>
            <person name="Mansfield S.D."/>
            <person name="Renneckar S."/>
            <person name="Mohn W.W."/>
            <person name="Eltis L.D."/>
        </authorList>
    </citation>
    <scope>NUCLEOTIDE SEQUENCE [LARGE SCALE GENOMIC DNA]</scope>
    <source>
        <strain evidence="8 9">GD02</strain>
    </source>
</reference>
<gene>
    <name evidence="8" type="ORF">KUM34_022485</name>
</gene>
<dbReference type="InterPro" id="IPR006115">
    <property type="entry name" value="6PGDH_NADP-bd"/>
</dbReference>
<feature type="domain" description="3-hydroxyisobutyrate dehydrogenase-like NAD-binding" evidence="7">
    <location>
        <begin position="203"/>
        <end position="324"/>
    </location>
</feature>
<evidence type="ECO:0000256" key="2">
    <source>
        <dbReference type="ARBA" id="ARBA00023002"/>
    </source>
</evidence>
<evidence type="ECO:0000256" key="4">
    <source>
        <dbReference type="PIRSR" id="PIRSR000103-1"/>
    </source>
</evidence>
<dbReference type="Proteomes" id="UP001162740">
    <property type="component" value="Chromosome"/>
</dbReference>
<feature type="compositionally biased region" description="Basic residues" evidence="5">
    <location>
        <begin position="1"/>
        <end position="20"/>
    </location>
</feature>
<dbReference type="SUPFAM" id="SSF51735">
    <property type="entry name" value="NAD(P)-binding Rossmann-fold domains"/>
    <property type="match status" value="1"/>
</dbReference>
<dbReference type="InterPro" id="IPR008927">
    <property type="entry name" value="6-PGluconate_DH-like_C_sf"/>
</dbReference>
<dbReference type="Pfam" id="PF14833">
    <property type="entry name" value="NAD_binding_11"/>
    <property type="match status" value="1"/>
</dbReference>
<feature type="active site" evidence="4">
    <location>
        <position position="209"/>
    </location>
</feature>
<organism evidence="8 9">
    <name type="scientific">Rhodococcus rhodochrous</name>
    <dbReference type="NCBI Taxonomy" id="1829"/>
    <lineage>
        <taxon>Bacteria</taxon>
        <taxon>Bacillati</taxon>
        <taxon>Actinomycetota</taxon>
        <taxon>Actinomycetes</taxon>
        <taxon>Mycobacteriales</taxon>
        <taxon>Nocardiaceae</taxon>
        <taxon>Rhodococcus</taxon>
    </lineage>
</organism>
<dbReference type="Gene3D" id="3.40.50.720">
    <property type="entry name" value="NAD(P)-binding Rossmann-like Domain"/>
    <property type="match status" value="1"/>
</dbReference>
<proteinExistence type="inferred from homology"/>
<evidence type="ECO:0000256" key="1">
    <source>
        <dbReference type="ARBA" id="ARBA00009080"/>
    </source>
</evidence>
<sequence>MPRGHRRDARRAAGPRRRTRPAAGRRDDGGGRMSEVTLGTVGHIGLGAMGRPIARNFVRGGRSLIVRDADPAAQQRFVDEHPTAVGAGGTEDFADCDVVVLMLPTSDIVDSVVLSEDGLLQHLRPGSVIVDMGSSVPTRTQRLAEVAAEKGVRVVDAPVSGGVARAEQGTLAVMAGGDAAVVDGVTPLLQETGSEIIRVGPVGSGHAAKALNNLLAANNVLVAAEALLVGKKFGIDPATLLSVFNAGSGRNQATETKYEKFVLSRTFDSGFAAALMRKDVGIALDLAHDQGISPVLGEAIGQVWNAAVEALEPGVDQMAVVRHLEQVYGVSLGGQ</sequence>
<dbReference type="GO" id="GO:0051287">
    <property type="term" value="F:NAD binding"/>
    <property type="evidence" value="ECO:0007669"/>
    <property type="project" value="InterPro"/>
</dbReference>
<evidence type="ECO:0000259" key="7">
    <source>
        <dbReference type="Pfam" id="PF14833"/>
    </source>
</evidence>
<comment type="similarity">
    <text evidence="1">Belongs to the HIBADH-related family.</text>
</comment>
<accession>A0AA46WWD5</accession>
<dbReference type="AlphaFoldDB" id="A0AA46WWD5"/>
<dbReference type="PANTHER" id="PTHR22981:SF7">
    <property type="entry name" value="3-HYDROXYISOBUTYRATE DEHYDROGENASE, MITOCHONDRIAL"/>
    <property type="match status" value="1"/>
</dbReference>
<feature type="domain" description="6-phosphogluconate dehydrogenase NADP-binding" evidence="6">
    <location>
        <begin position="40"/>
        <end position="200"/>
    </location>
</feature>
<keyword evidence="3" id="KW-0520">NAD</keyword>
<evidence type="ECO:0000313" key="9">
    <source>
        <dbReference type="Proteomes" id="UP001162740"/>
    </source>
</evidence>
<evidence type="ECO:0000259" key="6">
    <source>
        <dbReference type="Pfam" id="PF03446"/>
    </source>
</evidence>